<gene>
    <name evidence="1" type="ORF">PROFUN_15897</name>
</gene>
<organism evidence="1 2">
    <name type="scientific">Planoprotostelium fungivorum</name>
    <dbReference type="NCBI Taxonomy" id="1890364"/>
    <lineage>
        <taxon>Eukaryota</taxon>
        <taxon>Amoebozoa</taxon>
        <taxon>Evosea</taxon>
        <taxon>Variosea</taxon>
        <taxon>Cavosteliida</taxon>
        <taxon>Cavosteliaceae</taxon>
        <taxon>Planoprotostelium</taxon>
    </lineage>
</organism>
<evidence type="ECO:0000313" key="1">
    <source>
        <dbReference type="EMBL" id="PRP75186.1"/>
    </source>
</evidence>
<accession>A0A2P6MU50</accession>
<reference evidence="1 2" key="1">
    <citation type="journal article" date="2018" name="Genome Biol. Evol.">
        <title>Multiple Roots of Fruiting Body Formation in Amoebozoa.</title>
        <authorList>
            <person name="Hillmann F."/>
            <person name="Forbes G."/>
            <person name="Novohradska S."/>
            <person name="Ferling I."/>
            <person name="Riege K."/>
            <person name="Groth M."/>
            <person name="Westermann M."/>
            <person name="Marz M."/>
            <person name="Spaller T."/>
            <person name="Winckler T."/>
            <person name="Schaap P."/>
            <person name="Glockner G."/>
        </authorList>
    </citation>
    <scope>NUCLEOTIDE SEQUENCE [LARGE SCALE GENOMIC DNA]</scope>
    <source>
        <strain evidence="1 2">Jena</strain>
    </source>
</reference>
<dbReference type="Proteomes" id="UP000241769">
    <property type="component" value="Unassembled WGS sequence"/>
</dbReference>
<dbReference type="EMBL" id="MDYQ01000412">
    <property type="protein sequence ID" value="PRP75186.1"/>
    <property type="molecule type" value="Genomic_DNA"/>
</dbReference>
<sequence length="130" mass="15141">MTTVKNVPAKLYYKQKYDQYKQLLDTKLRQDVSQGSNDNVIQDYHAGSTRGEPCTKYNLSYFKLKIMLRDEQSSKIPTTDIAVINYRTLNHSLSEPIGFTVSGVANDKFQKLLGYFCHYNIYNNYATQRY</sequence>
<proteinExistence type="predicted"/>
<name>A0A2P6MU50_9EUKA</name>
<evidence type="ECO:0000313" key="2">
    <source>
        <dbReference type="Proteomes" id="UP000241769"/>
    </source>
</evidence>
<protein>
    <submittedName>
        <fullName evidence="1">Uncharacterized protein</fullName>
    </submittedName>
</protein>
<dbReference type="InParanoid" id="A0A2P6MU50"/>
<comment type="caution">
    <text evidence="1">The sequence shown here is derived from an EMBL/GenBank/DDBJ whole genome shotgun (WGS) entry which is preliminary data.</text>
</comment>
<dbReference type="AlphaFoldDB" id="A0A2P6MU50"/>
<keyword evidence="2" id="KW-1185">Reference proteome</keyword>